<dbReference type="OrthoDB" id="3657335at2"/>
<evidence type="ECO:0000313" key="3">
    <source>
        <dbReference type="EMBL" id="SOC50108.1"/>
    </source>
</evidence>
<evidence type="ECO:0000313" key="4">
    <source>
        <dbReference type="Proteomes" id="UP000219435"/>
    </source>
</evidence>
<dbReference type="Pfam" id="PF00089">
    <property type="entry name" value="Trypsin"/>
    <property type="match status" value="1"/>
</dbReference>
<dbReference type="SMART" id="SM00020">
    <property type="entry name" value="Tryp_SPc"/>
    <property type="match status" value="1"/>
</dbReference>
<dbReference type="PROSITE" id="PS50240">
    <property type="entry name" value="TRYPSIN_DOM"/>
    <property type="match status" value="1"/>
</dbReference>
<dbReference type="GO" id="GO:0004252">
    <property type="term" value="F:serine-type endopeptidase activity"/>
    <property type="evidence" value="ECO:0007669"/>
    <property type="project" value="InterPro"/>
</dbReference>
<dbReference type="InterPro" id="IPR009003">
    <property type="entry name" value="Peptidase_S1_PA"/>
</dbReference>
<dbReference type="Proteomes" id="UP000219435">
    <property type="component" value="Unassembled WGS sequence"/>
</dbReference>
<gene>
    <name evidence="3" type="ORF">SAMN05660748_2847</name>
</gene>
<protein>
    <submittedName>
        <fullName evidence="3">Trypsin</fullName>
    </submittedName>
</protein>
<name>A0A285V946_9ACTN</name>
<dbReference type="InterPro" id="IPR001254">
    <property type="entry name" value="Trypsin_dom"/>
</dbReference>
<dbReference type="InterPro" id="IPR018114">
    <property type="entry name" value="TRYPSIN_HIS"/>
</dbReference>
<organism evidence="3 4">
    <name type="scientific">Blastococcus aggregatus</name>
    <dbReference type="NCBI Taxonomy" id="38502"/>
    <lineage>
        <taxon>Bacteria</taxon>
        <taxon>Bacillati</taxon>
        <taxon>Actinomycetota</taxon>
        <taxon>Actinomycetes</taxon>
        <taxon>Geodermatophilales</taxon>
        <taxon>Geodermatophilaceae</taxon>
        <taxon>Blastococcus</taxon>
    </lineage>
</organism>
<accession>A0A285V946</accession>
<dbReference type="PANTHER" id="PTHR24260">
    <property type="match status" value="1"/>
</dbReference>
<dbReference type="InterPro" id="IPR001314">
    <property type="entry name" value="Peptidase_S1A"/>
</dbReference>
<feature type="chain" id="PRO_5012560865" evidence="1">
    <location>
        <begin position="26"/>
        <end position="286"/>
    </location>
</feature>
<dbReference type="PANTHER" id="PTHR24260:SF136">
    <property type="entry name" value="GH08193P-RELATED"/>
    <property type="match status" value="1"/>
</dbReference>
<dbReference type="InterPro" id="IPR051333">
    <property type="entry name" value="CLIP_Serine_Protease"/>
</dbReference>
<evidence type="ECO:0000259" key="2">
    <source>
        <dbReference type="PROSITE" id="PS50240"/>
    </source>
</evidence>
<keyword evidence="1" id="KW-0732">Signal</keyword>
<reference evidence="4" key="1">
    <citation type="submission" date="2017-08" db="EMBL/GenBank/DDBJ databases">
        <authorList>
            <person name="Varghese N."/>
            <person name="Submissions S."/>
        </authorList>
    </citation>
    <scope>NUCLEOTIDE SEQUENCE [LARGE SCALE GENOMIC DNA]</scope>
    <source>
        <strain evidence="4">DSM 4725</strain>
    </source>
</reference>
<dbReference type="PROSITE" id="PS00134">
    <property type="entry name" value="TRYPSIN_HIS"/>
    <property type="match status" value="1"/>
</dbReference>
<evidence type="ECO:0000256" key="1">
    <source>
        <dbReference type="SAM" id="SignalP"/>
    </source>
</evidence>
<dbReference type="Gene3D" id="2.40.10.10">
    <property type="entry name" value="Trypsin-like serine proteases"/>
    <property type="match status" value="1"/>
</dbReference>
<dbReference type="GO" id="GO:0006508">
    <property type="term" value="P:proteolysis"/>
    <property type="evidence" value="ECO:0007669"/>
    <property type="project" value="InterPro"/>
</dbReference>
<feature type="signal peptide" evidence="1">
    <location>
        <begin position="1"/>
        <end position="25"/>
    </location>
</feature>
<dbReference type="EMBL" id="OBQI01000004">
    <property type="protein sequence ID" value="SOC50108.1"/>
    <property type="molecule type" value="Genomic_DNA"/>
</dbReference>
<dbReference type="PRINTS" id="PR00722">
    <property type="entry name" value="CHYMOTRYPSIN"/>
</dbReference>
<sequence length="286" mass="29984">MRTRVSAVAAAAAAVVLAGAAPAGAITGGTFDSENVHDNVGLIAFYDDGQRYRCSATLVSPTVLLTAAHCTYGVEGGTVVTFDNHLADGPPSPLPTAANPTAGYQPTDVLPEGYSYGVGESHPGYSDFTDMTNWNDVGIVRLATPITDIEPARLAPAGHLDTFAQPALNKTLFEIVGYGTHVRKPESGPRKPTPESYPLQREFTTAPGQKLTPQILQVNGNEHDPRGGGGSCFGDSGGPAFSPDDYLVTVTSYGYTSNCRYLDGLQRVDIPVVQEWLAGFGVVPAA</sequence>
<feature type="domain" description="Peptidase S1" evidence="2">
    <location>
        <begin position="26"/>
        <end position="277"/>
    </location>
</feature>
<keyword evidence="4" id="KW-1185">Reference proteome</keyword>
<dbReference type="InterPro" id="IPR043504">
    <property type="entry name" value="Peptidase_S1_PA_chymotrypsin"/>
</dbReference>
<dbReference type="SUPFAM" id="SSF50494">
    <property type="entry name" value="Trypsin-like serine proteases"/>
    <property type="match status" value="1"/>
</dbReference>
<proteinExistence type="predicted"/>
<dbReference type="AlphaFoldDB" id="A0A285V946"/>
<dbReference type="RefSeq" id="WP_097195677.1">
    <property type="nucleotide sequence ID" value="NZ_OBQI01000004.1"/>
</dbReference>